<gene>
    <name evidence="7" type="ORF">Pla52n_31690</name>
</gene>
<dbReference type="PANTHER" id="PTHR20855">
    <property type="entry name" value="ADIPOR/PROGESTIN RECEPTOR-RELATED"/>
    <property type="match status" value="1"/>
</dbReference>
<evidence type="ECO:0000256" key="1">
    <source>
        <dbReference type="ARBA" id="ARBA00004141"/>
    </source>
</evidence>
<dbReference type="GO" id="GO:0016020">
    <property type="term" value="C:membrane"/>
    <property type="evidence" value="ECO:0007669"/>
    <property type="project" value="UniProtKB-SubCell"/>
</dbReference>
<dbReference type="OrthoDB" id="9813689at2"/>
<keyword evidence="5" id="KW-0862">Zinc</keyword>
<dbReference type="Proteomes" id="UP000320176">
    <property type="component" value="Unassembled WGS sequence"/>
</dbReference>
<dbReference type="PANTHER" id="PTHR20855:SF3">
    <property type="entry name" value="LD03007P"/>
    <property type="match status" value="1"/>
</dbReference>
<dbReference type="Pfam" id="PF03006">
    <property type="entry name" value="HlyIII"/>
    <property type="match status" value="1"/>
</dbReference>
<feature type="binding site" evidence="5">
    <location>
        <position position="104"/>
    </location>
    <ligand>
        <name>Zn(2+)</name>
        <dbReference type="ChEBI" id="CHEBI:29105"/>
    </ligand>
</feature>
<dbReference type="AlphaFoldDB" id="A0A5C6AQX0"/>
<name>A0A5C6AQX0_9BACT</name>
<feature type="transmembrane region" description="Helical" evidence="6">
    <location>
        <begin position="145"/>
        <end position="165"/>
    </location>
</feature>
<evidence type="ECO:0000256" key="5">
    <source>
        <dbReference type="PIRSR" id="PIRSR604254-1"/>
    </source>
</evidence>
<feature type="transmembrane region" description="Helical" evidence="6">
    <location>
        <begin position="55"/>
        <end position="76"/>
    </location>
</feature>
<feature type="transmembrane region" description="Helical" evidence="6">
    <location>
        <begin position="82"/>
        <end position="100"/>
    </location>
</feature>
<accession>A0A5C6AQX0</accession>
<reference evidence="7 8" key="1">
    <citation type="submission" date="2019-02" db="EMBL/GenBank/DDBJ databases">
        <title>Deep-cultivation of Planctomycetes and their phenomic and genomic characterization uncovers novel biology.</title>
        <authorList>
            <person name="Wiegand S."/>
            <person name="Jogler M."/>
            <person name="Boedeker C."/>
            <person name="Pinto D."/>
            <person name="Vollmers J."/>
            <person name="Rivas-Marin E."/>
            <person name="Kohn T."/>
            <person name="Peeters S.H."/>
            <person name="Heuer A."/>
            <person name="Rast P."/>
            <person name="Oberbeckmann S."/>
            <person name="Bunk B."/>
            <person name="Jeske O."/>
            <person name="Meyerdierks A."/>
            <person name="Storesund J.E."/>
            <person name="Kallscheuer N."/>
            <person name="Luecker S."/>
            <person name="Lage O.M."/>
            <person name="Pohl T."/>
            <person name="Merkel B.J."/>
            <person name="Hornburger P."/>
            <person name="Mueller R.-W."/>
            <person name="Bruemmer F."/>
            <person name="Labrenz M."/>
            <person name="Spormann A.M."/>
            <person name="Op Den Camp H."/>
            <person name="Overmann J."/>
            <person name="Amann R."/>
            <person name="Jetten M.S.M."/>
            <person name="Mascher T."/>
            <person name="Medema M.H."/>
            <person name="Devos D.P."/>
            <person name="Kaster A.-K."/>
            <person name="Ovreas L."/>
            <person name="Rohde M."/>
            <person name="Galperin M.Y."/>
            <person name="Jogler C."/>
        </authorList>
    </citation>
    <scope>NUCLEOTIDE SEQUENCE [LARGE SCALE GENOMIC DNA]</scope>
    <source>
        <strain evidence="7 8">Pla52n</strain>
    </source>
</reference>
<comment type="subcellular location">
    <subcellularLocation>
        <location evidence="1">Membrane</location>
        <topology evidence="1">Multi-pass membrane protein</topology>
    </subcellularLocation>
</comment>
<keyword evidence="4 6" id="KW-0472">Membrane</keyword>
<keyword evidence="3 6" id="KW-1133">Transmembrane helix</keyword>
<evidence type="ECO:0000256" key="6">
    <source>
        <dbReference type="SAM" id="Phobius"/>
    </source>
</evidence>
<dbReference type="InterPro" id="IPR004254">
    <property type="entry name" value="AdipoR/HlyIII-related"/>
</dbReference>
<evidence type="ECO:0000313" key="7">
    <source>
        <dbReference type="EMBL" id="TWU02120.1"/>
    </source>
</evidence>
<evidence type="ECO:0000256" key="3">
    <source>
        <dbReference type="ARBA" id="ARBA00022989"/>
    </source>
</evidence>
<comment type="caution">
    <text evidence="7">The sequence shown here is derived from an EMBL/GenBank/DDBJ whole genome shotgun (WGS) entry which is preliminary data.</text>
</comment>
<sequence length="249" mass="27521">MRYPWTKKPDSQFGEDLNQLNSVFFPNWQSGTVNSPDTLESSPLQRDGQEWLNTLTHGFAVALTLVAAVPLIGAAWKAEHGLAYACTAYITAVSATFLCSTLSHHVKRQPLRDTMRAWDQAMIYAMISGTYSPIVFRYLNGSAQVSLQVAIWLAAAVGIAAKLAFRHRINSVTTVSYLLLGWLPSIPLYGSVPRELGLAMLSGGIVYTLGVAVLVNDYRSKYLHAVWHVLVIFAASIHFYGIFHYVVGR</sequence>
<evidence type="ECO:0000256" key="4">
    <source>
        <dbReference type="ARBA" id="ARBA00023136"/>
    </source>
</evidence>
<feature type="transmembrane region" description="Helical" evidence="6">
    <location>
        <begin position="121"/>
        <end position="139"/>
    </location>
</feature>
<feature type="transmembrane region" description="Helical" evidence="6">
    <location>
        <begin position="227"/>
        <end position="247"/>
    </location>
</feature>
<keyword evidence="2 6" id="KW-0812">Transmembrane</keyword>
<organism evidence="7 8">
    <name type="scientific">Stieleria varia</name>
    <dbReference type="NCBI Taxonomy" id="2528005"/>
    <lineage>
        <taxon>Bacteria</taxon>
        <taxon>Pseudomonadati</taxon>
        <taxon>Planctomycetota</taxon>
        <taxon>Planctomycetia</taxon>
        <taxon>Pirellulales</taxon>
        <taxon>Pirellulaceae</taxon>
        <taxon>Stieleria</taxon>
    </lineage>
</organism>
<evidence type="ECO:0000256" key="2">
    <source>
        <dbReference type="ARBA" id="ARBA00022692"/>
    </source>
</evidence>
<keyword evidence="8" id="KW-1185">Reference proteome</keyword>
<feature type="binding site" evidence="5">
    <location>
        <position position="228"/>
    </location>
    <ligand>
        <name>Zn(2+)</name>
        <dbReference type="ChEBI" id="CHEBI:29105"/>
    </ligand>
</feature>
<feature type="transmembrane region" description="Helical" evidence="6">
    <location>
        <begin position="172"/>
        <end position="190"/>
    </location>
</feature>
<evidence type="ECO:0000313" key="8">
    <source>
        <dbReference type="Proteomes" id="UP000320176"/>
    </source>
</evidence>
<feature type="binding site" evidence="5">
    <location>
        <position position="224"/>
    </location>
    <ligand>
        <name>Zn(2+)</name>
        <dbReference type="ChEBI" id="CHEBI:29105"/>
    </ligand>
</feature>
<dbReference type="EMBL" id="SJPN01000004">
    <property type="protein sequence ID" value="TWU02120.1"/>
    <property type="molecule type" value="Genomic_DNA"/>
</dbReference>
<proteinExistence type="predicted"/>
<dbReference type="GO" id="GO:0046872">
    <property type="term" value="F:metal ion binding"/>
    <property type="evidence" value="ECO:0007669"/>
    <property type="project" value="UniProtKB-KW"/>
</dbReference>
<keyword evidence="5" id="KW-0479">Metal-binding</keyword>
<feature type="transmembrane region" description="Helical" evidence="6">
    <location>
        <begin position="196"/>
        <end position="215"/>
    </location>
</feature>
<protein>
    <submittedName>
        <fullName evidence="7">Hemolysin-III related</fullName>
    </submittedName>
</protein>